<keyword evidence="2" id="KW-1185">Reference proteome</keyword>
<name>K0KS25_WICCF</name>
<dbReference type="EMBL" id="CAIF01000220">
    <property type="protein sequence ID" value="CCH45966.1"/>
    <property type="molecule type" value="Genomic_DNA"/>
</dbReference>
<gene>
    <name evidence="1" type="ORF">BN7_5553</name>
</gene>
<dbReference type="InterPro" id="IPR032675">
    <property type="entry name" value="LRR_dom_sf"/>
</dbReference>
<organism evidence="1 2">
    <name type="scientific">Wickerhamomyces ciferrii (strain ATCC 14091 / BCRC 22168 / CBS 111 / JCM 3599 / NBRC 0793 / NRRL Y-1031 F-60-10)</name>
    <name type="common">Yeast</name>
    <name type="synonym">Pichia ciferrii</name>
    <dbReference type="NCBI Taxonomy" id="1206466"/>
    <lineage>
        <taxon>Eukaryota</taxon>
        <taxon>Fungi</taxon>
        <taxon>Dikarya</taxon>
        <taxon>Ascomycota</taxon>
        <taxon>Saccharomycotina</taxon>
        <taxon>Saccharomycetes</taxon>
        <taxon>Phaffomycetales</taxon>
        <taxon>Wickerhamomycetaceae</taxon>
        <taxon>Wickerhamomyces</taxon>
    </lineage>
</organism>
<accession>K0KS25</accession>
<proteinExistence type="predicted"/>
<sequence>MNILLYWLPNEILRIIFINYLEPNDYYNLIEAFPLYIHKLSRFVKVLYDDNHYFPFHEKFSDLVNTYNENDHGYVNSQTYFDKNSMFWPINNNSFLLNDFSSLMEYLNKFEGVIVFEISESIFKTQKFPSINSADTIPIGIVNFLQYLFDYNTSLNLKISISESQDSYENPIFFQKLFKFTCTKMDEVGLKISYLYIPNLKSLSIEEGLDSLNNFRLISRPIFSSNYPIIESNLPNLEHLMIVNQNGFKEISQLNLPNLKSFQLQLSNGKLERFNNFQAQSLDYFRYDVSNYTFDQDNFNNISMPNLKTYFIGCEALSDVSGDNDMLNDLKTWEFLSNAQFGFIKHMHHILNNDLNSKNLTFLLLDGVPLKKYPELITFPSLRYLTILNNDEPLKVPSIEAPMLEALKILDCRSFRDVGPIAKLYPKLLELVLFKVAEFGHMDSETLILNNLLSLDITITNLNIVTLSNCKFESLLSLAISGDNSDTHNPNLKVELKFHDVQTPLIRTLVFYNVDVLNSISTRRFPLLKELHFYSSSIDGLDIAASPFLLMVIIMRLIRRRGILLGYPVHQIPNFTYGEHPNIKCWMPPSNCERRYTLAEEYTENGRRLTYWEIVIKYHSWY</sequence>
<comment type="caution">
    <text evidence="1">The sequence shown here is derived from an EMBL/GenBank/DDBJ whole genome shotgun (WGS) entry which is preliminary data.</text>
</comment>
<evidence type="ECO:0000313" key="2">
    <source>
        <dbReference type="Proteomes" id="UP000009328"/>
    </source>
</evidence>
<dbReference type="AlphaFoldDB" id="K0KS25"/>
<evidence type="ECO:0008006" key="3">
    <source>
        <dbReference type="Google" id="ProtNLM"/>
    </source>
</evidence>
<evidence type="ECO:0000313" key="1">
    <source>
        <dbReference type="EMBL" id="CCH45966.1"/>
    </source>
</evidence>
<dbReference type="HOGENOM" id="CLU_439542_0_0_1"/>
<protein>
    <recommendedName>
        <fullName evidence="3">Internalin-I</fullName>
    </recommendedName>
</protein>
<dbReference type="Gene3D" id="3.80.10.10">
    <property type="entry name" value="Ribonuclease Inhibitor"/>
    <property type="match status" value="1"/>
</dbReference>
<dbReference type="InParanoid" id="K0KS25"/>
<dbReference type="Proteomes" id="UP000009328">
    <property type="component" value="Unassembled WGS sequence"/>
</dbReference>
<reference evidence="1 2" key="1">
    <citation type="journal article" date="2012" name="Eukaryot. Cell">
        <title>Draft genome sequence of Wickerhamomyces ciferrii NRRL Y-1031 F-60-10.</title>
        <authorList>
            <person name="Schneider J."/>
            <person name="Andrea H."/>
            <person name="Blom J."/>
            <person name="Jaenicke S."/>
            <person name="Ruckert C."/>
            <person name="Schorsch C."/>
            <person name="Szczepanowski R."/>
            <person name="Farwick M."/>
            <person name="Goesmann A."/>
            <person name="Puhler A."/>
            <person name="Schaffer S."/>
            <person name="Tauch A."/>
            <person name="Kohler T."/>
            <person name="Brinkrolf K."/>
        </authorList>
    </citation>
    <scope>NUCLEOTIDE SEQUENCE [LARGE SCALE GENOMIC DNA]</scope>
    <source>
        <strain evidence="2">ATCC 14091 / BCRC 22168 / CBS 111 / JCM 3599 / NBRC 0793 / NRRL Y-1031 F-60-10</strain>
    </source>
</reference>